<dbReference type="PROSITE" id="PS00356">
    <property type="entry name" value="HTH_LACI_1"/>
    <property type="match status" value="1"/>
</dbReference>
<dbReference type="RefSeq" id="WP_098755457.1">
    <property type="nucleotide sequence ID" value="NZ_WHPN01000327.1"/>
</dbReference>
<dbReference type="Gene3D" id="1.10.260.40">
    <property type="entry name" value="lambda repressor-like DNA-binding domains"/>
    <property type="match status" value="1"/>
</dbReference>
<keyword evidence="1" id="KW-0805">Transcription regulation</keyword>
<dbReference type="CDD" id="cd06267">
    <property type="entry name" value="PBP1_LacI_sugar_binding-like"/>
    <property type="match status" value="1"/>
</dbReference>
<proteinExistence type="predicted"/>
<dbReference type="Gene3D" id="3.40.50.2300">
    <property type="match status" value="2"/>
</dbReference>
<sequence length="344" mass="37044">MAVNGRRSRQPTLEEVAARAGVGRGTVSRVINGSMRVSDHTKAAVEQAVAELGYVPNRAARALAGHRTDAIALVIPEAETKLFAEPYFSDIVRGVGAELADTDMQLLLTLIRTSKERQRFAHYLRAQRVDGVLVVSVHEDDPLPDLLEDLGLPAVLSGRRSDLESVSYVDSDNVGGARSAVAHLIAGGRRRIATITGPADMYVAQCRLDGYRQALEAAGTGPDGQEPLVARADFTEQGGRRAMAELLIREPKLDAVFAASDVMAAGALYTLREAGRQVPDDVALIGFDDSAIARHTDPPLSSVRQPIEEMGRAMARVLMEEITSRSTAKRHVVLGTRLVHRAST</sequence>
<gene>
    <name evidence="5" type="ORF">GCU69_20810</name>
</gene>
<evidence type="ECO:0000256" key="2">
    <source>
        <dbReference type="ARBA" id="ARBA00023125"/>
    </source>
</evidence>
<evidence type="ECO:0000256" key="1">
    <source>
        <dbReference type="ARBA" id="ARBA00023015"/>
    </source>
</evidence>
<dbReference type="Pfam" id="PF13377">
    <property type="entry name" value="Peripla_BP_3"/>
    <property type="match status" value="1"/>
</dbReference>
<dbReference type="CDD" id="cd01392">
    <property type="entry name" value="HTH_LacI"/>
    <property type="match status" value="1"/>
</dbReference>
<keyword evidence="3" id="KW-0804">Transcription</keyword>
<dbReference type="SUPFAM" id="SSF53822">
    <property type="entry name" value="Periplasmic binding protein-like I"/>
    <property type="match status" value="1"/>
</dbReference>
<evidence type="ECO:0000313" key="5">
    <source>
        <dbReference type="EMBL" id="KAF4407198.1"/>
    </source>
</evidence>
<protein>
    <submittedName>
        <fullName evidence="5">LacI family transcriptional regulator</fullName>
    </submittedName>
</protein>
<dbReference type="Pfam" id="PF00356">
    <property type="entry name" value="LacI"/>
    <property type="match status" value="1"/>
</dbReference>
<dbReference type="InterPro" id="IPR028082">
    <property type="entry name" value="Peripla_BP_I"/>
</dbReference>
<organism evidence="5 6">
    <name type="scientific">Streptomyces lycii</name>
    <dbReference type="NCBI Taxonomy" id="2654337"/>
    <lineage>
        <taxon>Bacteria</taxon>
        <taxon>Bacillati</taxon>
        <taxon>Actinomycetota</taxon>
        <taxon>Actinomycetes</taxon>
        <taxon>Kitasatosporales</taxon>
        <taxon>Streptomycetaceae</taxon>
        <taxon>Streptomyces</taxon>
    </lineage>
</organism>
<name>A0ABQ7FIW1_9ACTN</name>
<feature type="domain" description="HTH lacI-type" evidence="4">
    <location>
        <begin position="11"/>
        <end position="65"/>
    </location>
</feature>
<dbReference type="EMBL" id="WHPN01000327">
    <property type="protein sequence ID" value="KAF4407198.1"/>
    <property type="molecule type" value="Genomic_DNA"/>
</dbReference>
<dbReference type="SUPFAM" id="SSF47413">
    <property type="entry name" value="lambda repressor-like DNA-binding domains"/>
    <property type="match status" value="1"/>
</dbReference>
<dbReference type="InterPro" id="IPR046335">
    <property type="entry name" value="LacI/GalR-like_sensor"/>
</dbReference>
<dbReference type="PANTHER" id="PTHR30146">
    <property type="entry name" value="LACI-RELATED TRANSCRIPTIONAL REPRESSOR"/>
    <property type="match status" value="1"/>
</dbReference>
<dbReference type="InterPro" id="IPR000843">
    <property type="entry name" value="HTH_LacI"/>
</dbReference>
<keyword evidence="6" id="KW-1185">Reference proteome</keyword>
<evidence type="ECO:0000313" key="6">
    <source>
        <dbReference type="Proteomes" id="UP000621266"/>
    </source>
</evidence>
<dbReference type="Proteomes" id="UP000621266">
    <property type="component" value="Unassembled WGS sequence"/>
</dbReference>
<dbReference type="SMART" id="SM00354">
    <property type="entry name" value="HTH_LACI"/>
    <property type="match status" value="1"/>
</dbReference>
<evidence type="ECO:0000259" key="4">
    <source>
        <dbReference type="PROSITE" id="PS50932"/>
    </source>
</evidence>
<dbReference type="PROSITE" id="PS50932">
    <property type="entry name" value="HTH_LACI_2"/>
    <property type="match status" value="1"/>
</dbReference>
<dbReference type="InterPro" id="IPR010982">
    <property type="entry name" value="Lambda_DNA-bd_dom_sf"/>
</dbReference>
<accession>A0ABQ7FIW1</accession>
<comment type="caution">
    <text evidence="5">The sequence shown here is derived from an EMBL/GenBank/DDBJ whole genome shotgun (WGS) entry which is preliminary data.</text>
</comment>
<dbReference type="PANTHER" id="PTHR30146:SF109">
    <property type="entry name" value="HTH-TYPE TRANSCRIPTIONAL REGULATOR GALS"/>
    <property type="match status" value="1"/>
</dbReference>
<evidence type="ECO:0000256" key="3">
    <source>
        <dbReference type="ARBA" id="ARBA00023163"/>
    </source>
</evidence>
<keyword evidence="2" id="KW-0238">DNA-binding</keyword>
<reference evidence="5 6" key="1">
    <citation type="submission" date="2019-10" db="EMBL/GenBank/DDBJ databases">
        <title>Streptomyces tenebrisbrunneis sp.nov., an endogenous actinomycete isolated from of Lycium ruthenicum.</title>
        <authorList>
            <person name="Ma L."/>
        </authorList>
    </citation>
    <scope>NUCLEOTIDE SEQUENCE [LARGE SCALE GENOMIC DNA]</scope>
    <source>
        <strain evidence="5 6">TRM 66187</strain>
    </source>
</reference>